<evidence type="ECO:0000256" key="1">
    <source>
        <dbReference type="SAM" id="Phobius"/>
    </source>
</evidence>
<name>A0A3P7KLM2_ONCOC</name>
<keyword evidence="3" id="KW-1185">Reference proteome</keyword>
<feature type="non-terminal residue" evidence="2">
    <location>
        <position position="1"/>
    </location>
</feature>
<keyword evidence="1" id="KW-1133">Transmembrane helix</keyword>
<keyword evidence="1" id="KW-0812">Transmembrane</keyword>
<dbReference type="Proteomes" id="UP000271087">
    <property type="component" value="Unassembled WGS sequence"/>
</dbReference>
<protein>
    <submittedName>
        <fullName evidence="2">Uncharacterized protein</fullName>
    </submittedName>
</protein>
<evidence type="ECO:0000313" key="2">
    <source>
        <dbReference type="EMBL" id="VDM98792.1"/>
    </source>
</evidence>
<keyword evidence="1" id="KW-0472">Membrane</keyword>
<sequence length="159" mass="18048">NSNLTAERLRFRHRRQLSNDYDTAIIRQQNAINEISLTQPLTILDDMESNEVNSKKVEQCRINNAIIPLPVFILILSLSMLTIMCLIGLIITLKRLATYKKLTPYGFGLYSAYSGPTASLPVRSLTDSTVRSLSNNANRATWMSQLSAAIEYPYVREMY</sequence>
<feature type="transmembrane region" description="Helical" evidence="1">
    <location>
        <begin position="71"/>
        <end position="93"/>
    </location>
</feature>
<organism evidence="2 3">
    <name type="scientific">Onchocerca ochengi</name>
    <name type="common">Filarial nematode worm</name>
    <dbReference type="NCBI Taxonomy" id="42157"/>
    <lineage>
        <taxon>Eukaryota</taxon>
        <taxon>Metazoa</taxon>
        <taxon>Ecdysozoa</taxon>
        <taxon>Nematoda</taxon>
        <taxon>Chromadorea</taxon>
        <taxon>Rhabditida</taxon>
        <taxon>Spirurina</taxon>
        <taxon>Spiruromorpha</taxon>
        <taxon>Filarioidea</taxon>
        <taxon>Onchocercidae</taxon>
        <taxon>Onchocerca</taxon>
    </lineage>
</organism>
<proteinExistence type="predicted"/>
<dbReference type="AlphaFoldDB" id="A0A3P7KLM2"/>
<accession>A0A3P7KLM2</accession>
<reference evidence="2 3" key="1">
    <citation type="submission" date="2018-08" db="EMBL/GenBank/DDBJ databases">
        <authorList>
            <person name="Laetsch R D."/>
            <person name="Stevens L."/>
            <person name="Kumar S."/>
            <person name="Blaxter L. M."/>
        </authorList>
    </citation>
    <scope>NUCLEOTIDE SEQUENCE [LARGE SCALE GENOMIC DNA]</scope>
</reference>
<gene>
    <name evidence="2" type="ORF">NOO_LOCUS12369</name>
</gene>
<evidence type="ECO:0000313" key="3">
    <source>
        <dbReference type="Proteomes" id="UP000271087"/>
    </source>
</evidence>
<dbReference type="EMBL" id="UYRW01010441">
    <property type="protein sequence ID" value="VDM98792.1"/>
    <property type="molecule type" value="Genomic_DNA"/>
</dbReference>